<dbReference type="SUPFAM" id="SSF48230">
    <property type="entry name" value="Chondroitin AC/alginate lyase"/>
    <property type="match status" value="1"/>
</dbReference>
<proteinExistence type="predicted"/>
<comment type="subcellular location">
    <subcellularLocation>
        <location evidence="1">Cell envelope</location>
    </subcellularLocation>
</comment>
<dbReference type="InterPro" id="IPR008929">
    <property type="entry name" value="Chondroitin_lyas"/>
</dbReference>
<evidence type="ECO:0000259" key="3">
    <source>
        <dbReference type="Pfam" id="PF18675"/>
    </source>
</evidence>
<feature type="domain" description="Heparinase II C-terminal" evidence="3">
    <location>
        <begin position="684"/>
        <end position="770"/>
    </location>
</feature>
<protein>
    <submittedName>
        <fullName evidence="4">Heparin and heparin-sulfate lyase</fullName>
        <ecNumber evidence="4">4.2.2.7</ecNumber>
    </submittedName>
</protein>
<dbReference type="Pfam" id="PF07940">
    <property type="entry name" value="Hepar_II_III_C"/>
    <property type="match status" value="1"/>
</dbReference>
<evidence type="ECO:0000259" key="2">
    <source>
        <dbReference type="Pfam" id="PF07940"/>
    </source>
</evidence>
<dbReference type="EC" id="4.2.2.7" evidence="4"/>
<dbReference type="AlphaFoldDB" id="A0A644VGT5"/>
<reference evidence="4" key="1">
    <citation type="submission" date="2019-08" db="EMBL/GenBank/DDBJ databases">
        <authorList>
            <person name="Kucharzyk K."/>
            <person name="Murdoch R.W."/>
            <person name="Higgins S."/>
            <person name="Loffler F."/>
        </authorList>
    </citation>
    <scope>NUCLEOTIDE SEQUENCE</scope>
</reference>
<dbReference type="Gene3D" id="2.70.98.70">
    <property type="match status" value="1"/>
</dbReference>
<keyword evidence="4" id="KW-0456">Lyase</keyword>
<dbReference type="Gene3D" id="1.50.10.100">
    <property type="entry name" value="Chondroitin AC/alginate lyase"/>
    <property type="match status" value="1"/>
</dbReference>
<accession>A0A644VGT5</accession>
<dbReference type="GO" id="GO:0030313">
    <property type="term" value="C:cell envelope"/>
    <property type="evidence" value="ECO:0007669"/>
    <property type="project" value="UniProtKB-SubCell"/>
</dbReference>
<organism evidence="4">
    <name type="scientific">bioreactor metagenome</name>
    <dbReference type="NCBI Taxonomy" id="1076179"/>
    <lineage>
        <taxon>unclassified sequences</taxon>
        <taxon>metagenomes</taxon>
        <taxon>ecological metagenomes</taxon>
    </lineage>
</organism>
<name>A0A644VGT5_9ZZZZ</name>
<evidence type="ECO:0000313" key="4">
    <source>
        <dbReference type="EMBL" id="MPL90589.1"/>
    </source>
</evidence>
<evidence type="ECO:0000256" key="1">
    <source>
        <dbReference type="ARBA" id="ARBA00004196"/>
    </source>
</evidence>
<dbReference type="Pfam" id="PF18675">
    <property type="entry name" value="HepII_C"/>
    <property type="match status" value="1"/>
</dbReference>
<dbReference type="InterPro" id="IPR054645">
    <property type="entry name" value="HepB"/>
</dbReference>
<dbReference type="GO" id="GO:0047488">
    <property type="term" value="F:heparin lyase activity"/>
    <property type="evidence" value="ECO:0007669"/>
    <property type="project" value="UniProtKB-EC"/>
</dbReference>
<dbReference type="NCBIfam" id="NF045571">
    <property type="entry name" value="HepHepsulflyase"/>
    <property type="match status" value="1"/>
</dbReference>
<gene>
    <name evidence="4" type="primary">hepB_1</name>
    <name evidence="4" type="ORF">SDC9_36643</name>
</gene>
<comment type="caution">
    <text evidence="4">The sequence shown here is derived from an EMBL/GenBank/DDBJ whole genome shotgun (WGS) entry which is preliminary data.</text>
</comment>
<sequence>MKRIVPAFGVLLSILLVNISNLPAQAKPDVKWQTIEGVYMPVPPKIHPRLYLRAEHIAGLSERVKDPVLKKVWNDLQKLRQDKTQEEIPEEKTWRYYFDTKGLLTRVELSALEYLMTHDPAHARAAIDMIADTLEKAVYPHISDISRAIGRLMVSGSIVYDWCYDQLTPAEKTRFVNAFVRLAKMLECGYPPVKDNSIVGHASEWMIMRDLISTGIAIYDEYPEMYHLAAGRFFREHLPARNWFYPGQAYHQGMSYLNVRFSNDLFALWIFDRMGAGNVYHPAQQYILYDMIYKRRPDGQIMPGGDVNYTRKRQATYSLPSLLAGSYYKDEYINYEYMRDPRVDNQNKIFEFLWRDTKLGVRKADDLPLTRYSGFPFGWMIARTGWGAESVIAEMKINEYNFLNHQHHDAGAFQLYYKGPLAIDAGTYQGSSGGYNSPHNKNFFKRTIAHNSLLILDPDEKFPASGYGGADKSDFVTNDGGQRLPNNWRPAATLEELLSGDFKTGEVLAKSFGPDSVKPEYSYLKGDITQAYSSKVKEVKRSFVFLNLKRTDTPATLIVFDKIVSANAGFKKTWLLHSIEQSEIEGNRITIGRTKDGDSGVLVNTMLLPEKDNAEITPVGGEGKEFWVSGVNYPNEPRGGQDEANERGAWRVEISPLRTSAEDYYLNVMQVTDAEQKIICDVKRIEGEKIIGVQLADRVVTFSKNMNLIGSGYNLKVTGKNTFKFVITDMEQGNWQVLKNGKVFIKSLTVEEGEHVLHFSGKKGTYRFVRLK</sequence>
<dbReference type="InterPro" id="IPR012480">
    <property type="entry name" value="Hepar_II_III_C"/>
</dbReference>
<feature type="domain" description="Heparinase II/III-like C-terminal" evidence="2">
    <location>
        <begin position="400"/>
        <end position="458"/>
    </location>
</feature>
<dbReference type="EMBL" id="VSSQ01000308">
    <property type="protein sequence ID" value="MPL90589.1"/>
    <property type="molecule type" value="Genomic_DNA"/>
</dbReference>
<dbReference type="InterPro" id="IPR040925">
    <property type="entry name" value="HepII_C"/>
</dbReference>
<dbReference type="Gene3D" id="2.60.40.2750">
    <property type="match status" value="1"/>
</dbReference>